<evidence type="ECO:0000256" key="6">
    <source>
        <dbReference type="SAM" id="MobiDB-lite"/>
    </source>
</evidence>
<feature type="region of interest" description="Disordered" evidence="6">
    <location>
        <begin position="213"/>
        <end position="237"/>
    </location>
</feature>
<reference evidence="7 8" key="1">
    <citation type="submission" date="2020-08" db="EMBL/GenBank/DDBJ databases">
        <title>Functional genomics of gut bacteria from endangered species of beetles.</title>
        <authorList>
            <person name="Carlos-Shanley C."/>
        </authorList>
    </citation>
    <scope>NUCLEOTIDE SEQUENCE [LARGE SCALE GENOMIC DNA]</scope>
    <source>
        <strain evidence="7 8">S00123</strain>
    </source>
</reference>
<evidence type="ECO:0000256" key="4">
    <source>
        <dbReference type="ARBA" id="ARBA00024746"/>
    </source>
</evidence>
<evidence type="ECO:0000313" key="7">
    <source>
        <dbReference type="EMBL" id="MBB4798844.1"/>
    </source>
</evidence>
<evidence type="ECO:0000256" key="3">
    <source>
        <dbReference type="ARBA" id="ARBA00022795"/>
    </source>
</evidence>
<name>A0A7W7N4Z1_9CAUL</name>
<dbReference type="EMBL" id="JACHKY010000004">
    <property type="protein sequence ID" value="MBB4798844.1"/>
    <property type="molecule type" value="Genomic_DNA"/>
</dbReference>
<accession>A0A7W7N4Z1</accession>
<dbReference type="Gene3D" id="2.60.40.4070">
    <property type="match status" value="1"/>
</dbReference>
<keyword evidence="3 5" id="KW-1005">Bacterial flagellum biogenesis</keyword>
<keyword evidence="7" id="KW-0966">Cell projection</keyword>
<comment type="function">
    <text evidence="4 5">Required for flagellar hook formation. May act as a scaffolding protein.</text>
</comment>
<dbReference type="AlphaFoldDB" id="A0A7W7N4Z1"/>
<protein>
    <recommendedName>
        <fullName evidence="2 5">Basal-body rod modification protein FlgD</fullName>
    </recommendedName>
</protein>
<dbReference type="Proteomes" id="UP000539957">
    <property type="component" value="Unassembled WGS sequence"/>
</dbReference>
<organism evidence="7 8">
    <name type="scientific">Brevundimonas bullata</name>
    <dbReference type="NCBI Taxonomy" id="13160"/>
    <lineage>
        <taxon>Bacteria</taxon>
        <taxon>Pseudomonadati</taxon>
        <taxon>Pseudomonadota</taxon>
        <taxon>Alphaproteobacteria</taxon>
        <taxon>Caulobacterales</taxon>
        <taxon>Caulobacteraceae</taxon>
        <taxon>Brevundimonas</taxon>
    </lineage>
</organism>
<comment type="caution">
    <text evidence="7">The sequence shown here is derived from an EMBL/GenBank/DDBJ whole genome shotgun (WGS) entry which is preliminary data.</text>
</comment>
<evidence type="ECO:0000256" key="5">
    <source>
        <dbReference type="RuleBase" id="RU362076"/>
    </source>
</evidence>
<evidence type="ECO:0000256" key="2">
    <source>
        <dbReference type="ARBA" id="ARBA00016013"/>
    </source>
</evidence>
<keyword evidence="7" id="KW-0282">Flagellum</keyword>
<sequence>MVTAVNGNTAQGKINTGSSMLASNFETFLSLLTAQLKNQDPLSPMDSNEFTGQLTQMAGVEQQLLSNQLLTALLNGQKGDGLANASNYIGKDATAVWDATKAADGKATWSYELGKNATEVELQVLNSTGQVVWKGPPPEGGTTSGVHDFNWTEGQDGSVYTLKVVAKDGTGKVDAQVLMRGRITGVEMYADEPYVTIGNSVMPLSSIIALDEKNASVTPPKPDPTPEQLPVIPETDA</sequence>
<dbReference type="Gene3D" id="2.30.30.910">
    <property type="match status" value="1"/>
</dbReference>
<evidence type="ECO:0000256" key="1">
    <source>
        <dbReference type="ARBA" id="ARBA00010577"/>
    </source>
</evidence>
<gene>
    <name evidence="7" type="ORF">HNP32_002598</name>
</gene>
<evidence type="ECO:0000313" key="8">
    <source>
        <dbReference type="Proteomes" id="UP000539957"/>
    </source>
</evidence>
<keyword evidence="8" id="KW-1185">Reference proteome</keyword>
<comment type="similarity">
    <text evidence="1 5">Belongs to the FlgD family.</text>
</comment>
<dbReference type="InterPro" id="IPR005648">
    <property type="entry name" value="FlgD"/>
</dbReference>
<dbReference type="Pfam" id="PF03963">
    <property type="entry name" value="FlgD"/>
    <property type="match status" value="1"/>
</dbReference>
<dbReference type="RefSeq" id="WP_184271022.1">
    <property type="nucleotide sequence ID" value="NZ_JACHKY010000004.1"/>
</dbReference>
<dbReference type="GO" id="GO:0044781">
    <property type="term" value="P:bacterial-type flagellum organization"/>
    <property type="evidence" value="ECO:0007669"/>
    <property type="project" value="UniProtKB-UniRule"/>
</dbReference>
<proteinExistence type="inferred from homology"/>
<keyword evidence="7" id="KW-0969">Cilium</keyword>